<evidence type="ECO:0000259" key="2">
    <source>
        <dbReference type="PROSITE" id="PS50234"/>
    </source>
</evidence>
<accession>A0A0F9R8L7</accession>
<keyword evidence="1" id="KW-0175">Coiled coil</keyword>
<dbReference type="Pfam" id="PF00092">
    <property type="entry name" value="VWA"/>
    <property type="match status" value="1"/>
</dbReference>
<dbReference type="AlphaFoldDB" id="A0A0F9R8L7"/>
<dbReference type="EMBL" id="LAZR01001002">
    <property type="protein sequence ID" value="KKN52840.1"/>
    <property type="molecule type" value="Genomic_DNA"/>
</dbReference>
<dbReference type="SMART" id="SM00327">
    <property type="entry name" value="VWA"/>
    <property type="match status" value="1"/>
</dbReference>
<feature type="coiled-coil region" evidence="1">
    <location>
        <begin position="262"/>
        <end position="289"/>
    </location>
</feature>
<dbReference type="CDD" id="cd00198">
    <property type="entry name" value="vWFA"/>
    <property type="match status" value="1"/>
</dbReference>
<dbReference type="Pfam" id="PF07118">
    <property type="entry name" value="DUF1374"/>
    <property type="match status" value="1"/>
</dbReference>
<comment type="caution">
    <text evidence="3">The sequence shown here is derived from an EMBL/GenBank/DDBJ whole genome shotgun (WGS) entry which is preliminary data.</text>
</comment>
<feature type="coiled-coil region" evidence="1">
    <location>
        <begin position="135"/>
        <end position="196"/>
    </location>
</feature>
<dbReference type="InterPro" id="IPR036465">
    <property type="entry name" value="vWFA_dom_sf"/>
</dbReference>
<organism evidence="3">
    <name type="scientific">marine sediment metagenome</name>
    <dbReference type="NCBI Taxonomy" id="412755"/>
    <lineage>
        <taxon>unclassified sequences</taxon>
        <taxon>metagenomes</taxon>
        <taxon>ecological metagenomes</taxon>
    </lineage>
</organism>
<dbReference type="InterPro" id="IPR002035">
    <property type="entry name" value="VWF_A"/>
</dbReference>
<dbReference type="Gene3D" id="3.40.50.410">
    <property type="entry name" value="von Willebrand factor, type A domain"/>
    <property type="match status" value="1"/>
</dbReference>
<dbReference type="SUPFAM" id="SSF53300">
    <property type="entry name" value="vWA-like"/>
    <property type="match status" value="1"/>
</dbReference>
<protein>
    <recommendedName>
        <fullName evidence="2">VWFA domain-containing protein</fullName>
    </recommendedName>
</protein>
<evidence type="ECO:0000313" key="3">
    <source>
        <dbReference type="EMBL" id="KKN52840.1"/>
    </source>
</evidence>
<feature type="domain" description="VWFA" evidence="2">
    <location>
        <begin position="659"/>
        <end position="824"/>
    </location>
</feature>
<reference evidence="3" key="1">
    <citation type="journal article" date="2015" name="Nature">
        <title>Complex archaea that bridge the gap between prokaryotes and eukaryotes.</title>
        <authorList>
            <person name="Spang A."/>
            <person name="Saw J.H."/>
            <person name="Jorgensen S.L."/>
            <person name="Zaremba-Niedzwiedzka K."/>
            <person name="Martijn J."/>
            <person name="Lind A.E."/>
            <person name="van Eijk R."/>
            <person name="Schleper C."/>
            <person name="Guy L."/>
            <person name="Ettema T.J."/>
        </authorList>
    </citation>
    <scope>NUCLEOTIDE SEQUENCE</scope>
</reference>
<evidence type="ECO:0000256" key="1">
    <source>
        <dbReference type="SAM" id="Coils"/>
    </source>
</evidence>
<sequence>MGVFPENPCDFAVEFIRKMRVHPDIIQIPSSRQVLSIPKLLLSRYYRKGNITPNDYIEISTVTSFPDNQNLAREIAFDVLFPNYKKNILKTFFKDNDVGEFDNDLKDTLIKSELDQLQDLIDEIELSKSIDGNLIEQMEQFIDELNQRRNEDQIKAALNFFTDDSELYKEEINSFRKLLEEAKKKLTQRINSLEAEDIRAANSLDLSELIQENSKRIWEKITSRALNNQDISKSLEDLIKSGKLEDLLQTIKYLDKTQAVSKDYLSNLKDDLKNQINNLDQLFNAAKTLGEPPNFNLENVLDKSLQNSSFEHNFNLANSLDQFYGTNLRGPLLEKLDQKSIESQMNISLESLTKAAFANKSWNSLFNQALQNAINEATKQNKKFEAFKSLTHQLQQLANSCANMHCSQKMALTLPDLTTKTLKSCETPSQLKNATEFLRKIGLNPNSKDIEEFGKKLSMSDEEISELIEPNYQLLKKLVDKKAANFERLSNLMNQIKDQINPERLKELVSSALASDNREALGALGNFNLSKALEEAQRIGGREAQEKMISCLSAGSGENFLKQWFMHRNQLPQNTKQAVKELAKKILIDLGIYYSRARLGSSTTGPTPINVVRPFTIGDDFENIDLEETIFNILEKGKKIDHIKYDDFFVFETAKGLRTVCFELDISGSMTGDKLAYMAICVTMLVYGLRKDELAITFFESDTHVLKELDQKIDLDSLADELLNVSARGGTRIQSALEWARKQFKINSNSREKLNVLFTDAEIHDLKQAIDLLRVFRSLGVDFILVCPEASYNLKDARKIIKIAGGQLLTIKDWDQFPKLISEIIKSRF</sequence>
<dbReference type="InterPro" id="IPR009804">
    <property type="entry name" value="SIFV_Orf14"/>
</dbReference>
<proteinExistence type="predicted"/>
<name>A0A0F9R8L7_9ZZZZ</name>
<gene>
    <name evidence="3" type="ORF">LCGC14_0608370</name>
</gene>
<dbReference type="PROSITE" id="PS50234">
    <property type="entry name" value="VWFA"/>
    <property type="match status" value="1"/>
</dbReference>